<keyword evidence="3" id="KW-1185">Reference proteome</keyword>
<evidence type="ECO:0000313" key="3">
    <source>
        <dbReference type="Proteomes" id="UP000078486"/>
    </source>
</evidence>
<reference evidence="2 3" key="1">
    <citation type="submission" date="2016-01" db="EMBL/GenBank/DDBJ databases">
        <title>High potential of lignocellulose degradation of a new Verrucomicrobia species.</title>
        <authorList>
            <person name="Wang Y."/>
            <person name="Shi Y."/>
            <person name="Qiu Z."/>
            <person name="Liu S."/>
            <person name="Yang H."/>
        </authorList>
    </citation>
    <scope>NUCLEOTIDE SEQUENCE [LARGE SCALE GENOMIC DNA]</scope>
    <source>
        <strain evidence="2 3">TSB47</strain>
    </source>
</reference>
<gene>
    <name evidence="2" type="ORF">AW736_14250</name>
</gene>
<name>A0A178IHL0_9BACT</name>
<dbReference type="Proteomes" id="UP000078486">
    <property type="component" value="Unassembled WGS sequence"/>
</dbReference>
<dbReference type="Pfam" id="PF12680">
    <property type="entry name" value="SnoaL_2"/>
    <property type="match status" value="1"/>
</dbReference>
<dbReference type="AlphaFoldDB" id="A0A178IHL0"/>
<dbReference type="Gene3D" id="3.10.450.50">
    <property type="match status" value="1"/>
</dbReference>
<proteinExistence type="predicted"/>
<protein>
    <recommendedName>
        <fullName evidence="1">SnoaL-like domain-containing protein</fullName>
    </recommendedName>
</protein>
<sequence>MSISLTPLLAAFVAAHNRHDSAALAACFTDDALVRDEGHEYRGRPAIAAWYADVSRNYRAVLAVDEVSPLDDGAVLAGEVSGDFEGSPVRLRFRFTIEGGKIAALAIAP</sequence>
<evidence type="ECO:0000259" key="1">
    <source>
        <dbReference type="Pfam" id="PF12680"/>
    </source>
</evidence>
<dbReference type="RefSeq" id="WP_068770852.1">
    <property type="nucleotide sequence ID" value="NZ_CP109796.1"/>
</dbReference>
<dbReference type="STRING" id="1184151.AW736_14250"/>
<dbReference type="SUPFAM" id="SSF54427">
    <property type="entry name" value="NTF2-like"/>
    <property type="match status" value="1"/>
</dbReference>
<feature type="domain" description="SnoaL-like" evidence="1">
    <location>
        <begin position="10"/>
        <end position="104"/>
    </location>
</feature>
<dbReference type="OrthoDB" id="8684708at2"/>
<dbReference type="InterPro" id="IPR032710">
    <property type="entry name" value="NTF2-like_dom_sf"/>
</dbReference>
<accession>A0A178IHL0</accession>
<dbReference type="EMBL" id="LRRQ01000101">
    <property type="protein sequence ID" value="OAM89238.1"/>
    <property type="molecule type" value="Genomic_DNA"/>
</dbReference>
<evidence type="ECO:0000313" key="2">
    <source>
        <dbReference type="EMBL" id="OAM89238.1"/>
    </source>
</evidence>
<organism evidence="2 3">
    <name type="scientific">Termitidicoccus mucosus</name>
    <dbReference type="NCBI Taxonomy" id="1184151"/>
    <lineage>
        <taxon>Bacteria</taxon>
        <taxon>Pseudomonadati</taxon>
        <taxon>Verrucomicrobiota</taxon>
        <taxon>Opitutia</taxon>
        <taxon>Opitutales</taxon>
        <taxon>Opitutaceae</taxon>
        <taxon>Termitidicoccus</taxon>
    </lineage>
</organism>
<dbReference type="InterPro" id="IPR037401">
    <property type="entry name" value="SnoaL-like"/>
</dbReference>
<comment type="caution">
    <text evidence="2">The sequence shown here is derived from an EMBL/GenBank/DDBJ whole genome shotgun (WGS) entry which is preliminary data.</text>
</comment>